<dbReference type="InterPro" id="IPR014922">
    <property type="entry name" value="YdhG-like"/>
</dbReference>
<sequence>MNANPDSVVEQVFTSYPVGIREPLLELRALIIEVAAATEGVGPLTETLKWGQPSYLTEQSKSGTTVRIDQFDEGHVAVLVNCQTTLIETARIAFPDLTYSKSRAIVLPTSDELPRDELGLFIAMALTYKLRK</sequence>
<accession>A0A7X5QZT2</accession>
<evidence type="ECO:0000313" key="3">
    <source>
        <dbReference type="Proteomes" id="UP000541033"/>
    </source>
</evidence>
<evidence type="ECO:0000313" key="2">
    <source>
        <dbReference type="EMBL" id="NIH52996.1"/>
    </source>
</evidence>
<keyword evidence="3" id="KW-1185">Reference proteome</keyword>
<evidence type="ECO:0000259" key="1">
    <source>
        <dbReference type="Pfam" id="PF08818"/>
    </source>
</evidence>
<dbReference type="SUPFAM" id="SSF159888">
    <property type="entry name" value="YdhG-like"/>
    <property type="match status" value="1"/>
</dbReference>
<organism evidence="2 3">
    <name type="scientific">Lysinibacter cavernae</name>
    <dbReference type="NCBI Taxonomy" id="1640652"/>
    <lineage>
        <taxon>Bacteria</taxon>
        <taxon>Bacillati</taxon>
        <taxon>Actinomycetota</taxon>
        <taxon>Actinomycetes</taxon>
        <taxon>Micrococcales</taxon>
        <taxon>Microbacteriaceae</taxon>
        <taxon>Lysinibacter</taxon>
    </lineage>
</organism>
<protein>
    <recommendedName>
        <fullName evidence="1">YdhG-like domain-containing protein</fullName>
    </recommendedName>
</protein>
<dbReference type="RefSeq" id="WP_167148252.1">
    <property type="nucleotide sequence ID" value="NZ_JAAMOX010000001.1"/>
</dbReference>
<proteinExistence type="predicted"/>
<name>A0A7X5QZT2_9MICO</name>
<dbReference type="AlphaFoldDB" id="A0A7X5QZT2"/>
<dbReference type="Pfam" id="PF08818">
    <property type="entry name" value="DUF1801"/>
    <property type="match status" value="1"/>
</dbReference>
<feature type="domain" description="YdhG-like" evidence="1">
    <location>
        <begin position="21"/>
        <end position="125"/>
    </location>
</feature>
<comment type="caution">
    <text evidence="2">The sequence shown here is derived from an EMBL/GenBank/DDBJ whole genome shotgun (WGS) entry which is preliminary data.</text>
</comment>
<dbReference type="EMBL" id="JAAMOX010000001">
    <property type="protein sequence ID" value="NIH52996.1"/>
    <property type="molecule type" value="Genomic_DNA"/>
</dbReference>
<reference evidence="2 3" key="1">
    <citation type="submission" date="2020-02" db="EMBL/GenBank/DDBJ databases">
        <title>Sequencing the genomes of 1000 actinobacteria strains.</title>
        <authorList>
            <person name="Klenk H.-P."/>
        </authorList>
    </citation>
    <scope>NUCLEOTIDE SEQUENCE [LARGE SCALE GENOMIC DNA]</scope>
    <source>
        <strain evidence="2 3">DSM 27960</strain>
    </source>
</reference>
<dbReference type="Proteomes" id="UP000541033">
    <property type="component" value="Unassembled WGS sequence"/>
</dbReference>
<gene>
    <name evidence="2" type="ORF">FHX76_000864</name>
</gene>